<evidence type="ECO:0000256" key="1">
    <source>
        <dbReference type="SAM" id="MobiDB-lite"/>
    </source>
</evidence>
<dbReference type="Proteomes" id="UP000807469">
    <property type="component" value="Unassembled WGS sequence"/>
</dbReference>
<dbReference type="EMBL" id="MU156038">
    <property type="protein sequence ID" value="KAF9470375.1"/>
    <property type="molecule type" value="Genomic_DNA"/>
</dbReference>
<organism evidence="2 3">
    <name type="scientific">Pholiota conissans</name>
    <dbReference type="NCBI Taxonomy" id="109636"/>
    <lineage>
        <taxon>Eukaryota</taxon>
        <taxon>Fungi</taxon>
        <taxon>Dikarya</taxon>
        <taxon>Basidiomycota</taxon>
        <taxon>Agaricomycotina</taxon>
        <taxon>Agaricomycetes</taxon>
        <taxon>Agaricomycetidae</taxon>
        <taxon>Agaricales</taxon>
        <taxon>Agaricineae</taxon>
        <taxon>Strophariaceae</taxon>
        <taxon>Pholiota</taxon>
    </lineage>
</organism>
<protein>
    <submittedName>
        <fullName evidence="2">Uncharacterized protein</fullName>
    </submittedName>
</protein>
<feature type="compositionally biased region" description="Basic and acidic residues" evidence="1">
    <location>
        <begin position="58"/>
        <end position="67"/>
    </location>
</feature>
<sequence>MNLVGETQSSVLRLCERTVSLDALSRIGYSAACVRSGFNYDRIRVTVHIHGSNTEECLRRSERRNAKAAEIASMKAASSSSQQHPSNSNPHRRFIHHSQSDHSTHPSHSSSHSSLGRGYLSTHPHYQQQRAHHGSAHGMPGPRQGAHHGDEDAPMSDGELDYPNALASG</sequence>
<comment type="caution">
    <text evidence="2">The sequence shown here is derived from an EMBL/GenBank/DDBJ whole genome shotgun (WGS) entry which is preliminary data.</text>
</comment>
<gene>
    <name evidence="2" type="ORF">BDN70DRAFT_998953</name>
</gene>
<feature type="region of interest" description="Disordered" evidence="1">
    <location>
        <begin position="58"/>
        <end position="169"/>
    </location>
</feature>
<evidence type="ECO:0000313" key="2">
    <source>
        <dbReference type="EMBL" id="KAF9470375.1"/>
    </source>
</evidence>
<accession>A0A9P5YMM2</accession>
<dbReference type="AlphaFoldDB" id="A0A9P5YMM2"/>
<evidence type="ECO:0000313" key="3">
    <source>
        <dbReference type="Proteomes" id="UP000807469"/>
    </source>
</evidence>
<name>A0A9P5YMM2_9AGAR</name>
<proteinExistence type="predicted"/>
<reference evidence="2" key="1">
    <citation type="submission" date="2020-11" db="EMBL/GenBank/DDBJ databases">
        <authorList>
            <consortium name="DOE Joint Genome Institute"/>
            <person name="Ahrendt S."/>
            <person name="Riley R."/>
            <person name="Andreopoulos W."/>
            <person name="Labutti K."/>
            <person name="Pangilinan J."/>
            <person name="Ruiz-Duenas F.J."/>
            <person name="Barrasa J.M."/>
            <person name="Sanchez-Garcia M."/>
            <person name="Camarero S."/>
            <person name="Miyauchi S."/>
            <person name="Serrano A."/>
            <person name="Linde D."/>
            <person name="Babiker R."/>
            <person name="Drula E."/>
            <person name="Ayuso-Fernandez I."/>
            <person name="Pacheco R."/>
            <person name="Padilla G."/>
            <person name="Ferreira P."/>
            <person name="Barriuso J."/>
            <person name="Kellner H."/>
            <person name="Castanera R."/>
            <person name="Alfaro M."/>
            <person name="Ramirez L."/>
            <person name="Pisabarro A.G."/>
            <person name="Kuo A."/>
            <person name="Tritt A."/>
            <person name="Lipzen A."/>
            <person name="He G."/>
            <person name="Yan M."/>
            <person name="Ng V."/>
            <person name="Cullen D."/>
            <person name="Martin F."/>
            <person name="Rosso M.-N."/>
            <person name="Henrissat B."/>
            <person name="Hibbett D."/>
            <person name="Martinez A.T."/>
            <person name="Grigoriev I.V."/>
        </authorList>
    </citation>
    <scope>NUCLEOTIDE SEQUENCE</scope>
    <source>
        <strain evidence="2">CIRM-BRFM 674</strain>
    </source>
</reference>
<feature type="compositionally biased region" description="Low complexity" evidence="1">
    <location>
        <begin position="68"/>
        <end position="89"/>
    </location>
</feature>
<keyword evidence="3" id="KW-1185">Reference proteome</keyword>